<comment type="catalytic activity">
    <reaction evidence="1">
        <text>S-ubiquitinyl-[E2 ubiquitin-conjugating enzyme]-L-cysteine + [acceptor protein]-L-lysine = [E2 ubiquitin-conjugating enzyme]-L-cysteine + N(6)-ubiquitinyl-[acceptor protein]-L-lysine.</text>
        <dbReference type="EC" id="2.3.2.27"/>
    </reaction>
</comment>
<keyword evidence="11 13" id="KW-0472">Membrane</keyword>
<evidence type="ECO:0000256" key="4">
    <source>
        <dbReference type="ARBA" id="ARBA00022679"/>
    </source>
</evidence>
<feature type="domain" description="E3 Ubiquitin ligase MUL1-like" evidence="14">
    <location>
        <begin position="94"/>
        <end position="255"/>
    </location>
</feature>
<evidence type="ECO:0000313" key="16">
    <source>
        <dbReference type="Proteomes" id="UP000231057"/>
    </source>
</evidence>
<dbReference type="GO" id="GO:0016567">
    <property type="term" value="P:protein ubiquitination"/>
    <property type="evidence" value="ECO:0007669"/>
    <property type="project" value="InterPro"/>
</dbReference>
<evidence type="ECO:0000256" key="10">
    <source>
        <dbReference type="ARBA" id="ARBA00022989"/>
    </source>
</evidence>
<gene>
    <name evidence="15" type="ORF">BRW62_02260</name>
</gene>
<reference evidence="15 16" key="1">
    <citation type="submission" date="2016-11" db="EMBL/GenBank/DDBJ databases">
        <title>Complete genome sequence of thermophilic cyanobacteria strain Synechococcus sp. PCC6715.</title>
        <authorList>
            <person name="Tang J."/>
            <person name="Daroch M."/>
            <person name="Liang Y."/>
            <person name="Jiang D."/>
            <person name="Shah M."/>
        </authorList>
    </citation>
    <scope>NUCLEOTIDE SEQUENCE [LARGE SCALE GENOMIC DNA]</scope>
    <source>
        <strain evidence="15 16">PCC 6715</strain>
    </source>
</reference>
<dbReference type="OrthoDB" id="424087at2"/>
<organism evidence="15 16">
    <name type="scientific">Parathermosynechococcus lividus PCC 6715</name>
    <dbReference type="NCBI Taxonomy" id="1917166"/>
    <lineage>
        <taxon>Bacteria</taxon>
        <taxon>Bacillati</taxon>
        <taxon>Cyanobacteriota</taxon>
        <taxon>Cyanophyceae</taxon>
        <taxon>Acaryochloridales</taxon>
        <taxon>Thermosynechococcaceae</taxon>
        <taxon>Parathermosynechococcus</taxon>
    </lineage>
</organism>
<evidence type="ECO:0000256" key="11">
    <source>
        <dbReference type="ARBA" id="ARBA00023136"/>
    </source>
</evidence>
<keyword evidence="6" id="KW-0479">Metal-binding</keyword>
<keyword evidence="10 13" id="KW-1133">Transmembrane helix</keyword>
<evidence type="ECO:0000256" key="13">
    <source>
        <dbReference type="SAM" id="Phobius"/>
    </source>
</evidence>
<dbReference type="Pfam" id="PF12483">
    <property type="entry name" value="GIDE"/>
    <property type="match status" value="1"/>
</dbReference>
<dbReference type="PANTHER" id="PTHR47568:SF2">
    <property type="entry name" value="E3 UBIQUITIN-PROTEIN LIGASE SP1-RELATED"/>
    <property type="match status" value="1"/>
</dbReference>
<evidence type="ECO:0000256" key="8">
    <source>
        <dbReference type="ARBA" id="ARBA00022786"/>
    </source>
</evidence>
<evidence type="ECO:0000313" key="15">
    <source>
        <dbReference type="EMBL" id="ATS17764.1"/>
    </source>
</evidence>
<evidence type="ECO:0000256" key="5">
    <source>
        <dbReference type="ARBA" id="ARBA00022692"/>
    </source>
</evidence>
<dbReference type="RefSeq" id="WP_099798118.1">
    <property type="nucleotide sequence ID" value="NZ_CP018092.1"/>
</dbReference>
<dbReference type="PANTHER" id="PTHR47568">
    <property type="match status" value="1"/>
</dbReference>
<dbReference type="GO" id="GO:0016874">
    <property type="term" value="F:ligase activity"/>
    <property type="evidence" value="ECO:0007669"/>
    <property type="project" value="UniProtKB-KW"/>
</dbReference>
<protein>
    <recommendedName>
        <fullName evidence="3">RING-type E3 ubiquitin transferase</fullName>
        <ecNumber evidence="3">2.3.2.27</ecNumber>
    </recommendedName>
</protein>
<evidence type="ECO:0000256" key="1">
    <source>
        <dbReference type="ARBA" id="ARBA00000900"/>
    </source>
</evidence>
<dbReference type="InterPro" id="IPR044231">
    <property type="entry name" value="SP1/SPL1"/>
</dbReference>
<evidence type="ECO:0000256" key="3">
    <source>
        <dbReference type="ARBA" id="ARBA00012483"/>
    </source>
</evidence>
<keyword evidence="15" id="KW-0436">Ligase</keyword>
<keyword evidence="8" id="KW-0833">Ubl conjugation pathway</keyword>
<keyword evidence="16" id="KW-1185">Reference proteome</keyword>
<dbReference type="InterPro" id="IPR022170">
    <property type="entry name" value="MUL1-like"/>
</dbReference>
<evidence type="ECO:0000256" key="7">
    <source>
        <dbReference type="ARBA" id="ARBA00022771"/>
    </source>
</evidence>
<evidence type="ECO:0000259" key="14">
    <source>
        <dbReference type="Pfam" id="PF12483"/>
    </source>
</evidence>
<keyword evidence="9" id="KW-0862">Zinc</keyword>
<dbReference type="EMBL" id="CP018092">
    <property type="protein sequence ID" value="ATS17764.1"/>
    <property type="molecule type" value="Genomic_DNA"/>
</dbReference>
<reference evidence="16" key="2">
    <citation type="journal article" date="2022" name="Front. Microbiol.">
        <title>Comparative Genomic Analysis Revealed Distinct Molecular Components and Organization of CO2-Concentrating Mechanism in Thermophilic Cyanobacteria.</title>
        <authorList>
            <person name="Tang J."/>
            <person name="Zhou H."/>
            <person name="Yao D."/>
            <person name="Riaz S."/>
            <person name="You D."/>
            <person name="Klepacz-Smolka A."/>
            <person name="Daroch M."/>
        </authorList>
    </citation>
    <scope>NUCLEOTIDE SEQUENCE [LARGE SCALE GENOMIC DNA]</scope>
    <source>
        <strain evidence="16">PCC 6715</strain>
    </source>
</reference>
<accession>A0A2D2PZT8</accession>
<proteinExistence type="predicted"/>
<dbReference type="GO" id="GO:0008270">
    <property type="term" value="F:zinc ion binding"/>
    <property type="evidence" value="ECO:0007669"/>
    <property type="project" value="UniProtKB-KW"/>
</dbReference>
<dbReference type="GO" id="GO:0016020">
    <property type="term" value="C:membrane"/>
    <property type="evidence" value="ECO:0007669"/>
    <property type="project" value="UniProtKB-SubCell"/>
</dbReference>
<dbReference type="GO" id="GO:0061630">
    <property type="term" value="F:ubiquitin protein ligase activity"/>
    <property type="evidence" value="ECO:0007669"/>
    <property type="project" value="UniProtKB-EC"/>
</dbReference>
<dbReference type="KEGG" id="slw:BRW62_02260"/>
<feature type="transmembrane region" description="Helical" evidence="13">
    <location>
        <begin position="239"/>
        <end position="261"/>
    </location>
</feature>
<sequence>MGIFGGILVVVAVVLFFVQRHYRLKLRSLKLATPSTTAELHHLGEQVAREIGGGNLREYVKITGQVTTESPLTSELKQVPCVHYKMSVTREYEEQVRETDSDGRTRWRTERRSDTISSNSQSIPFRLRDRYGDIEVDPTGADIETVQVLNEFRPANNANRLSFGAFTLNIGTLSFGSGTTLGYRYQEWILPVDRSVLVVGTASDQTGTLRIERPTAKGQKFFISLKSEDSLTQDTSNTILYTGLGAVACGGIGVLLILLSLF</sequence>
<keyword evidence="4" id="KW-0808">Transferase</keyword>
<keyword evidence="7" id="KW-0863">Zinc-finger</keyword>
<feature type="region of interest" description="Disordered" evidence="12">
    <location>
        <begin position="97"/>
        <end position="119"/>
    </location>
</feature>
<dbReference type="AlphaFoldDB" id="A0A2D2PZT8"/>
<evidence type="ECO:0000256" key="12">
    <source>
        <dbReference type="SAM" id="MobiDB-lite"/>
    </source>
</evidence>
<dbReference type="Proteomes" id="UP000231057">
    <property type="component" value="Chromosome"/>
</dbReference>
<evidence type="ECO:0000256" key="2">
    <source>
        <dbReference type="ARBA" id="ARBA00004141"/>
    </source>
</evidence>
<feature type="compositionally biased region" description="Basic and acidic residues" evidence="12">
    <location>
        <begin position="97"/>
        <end position="114"/>
    </location>
</feature>
<keyword evidence="5 13" id="KW-0812">Transmembrane</keyword>
<name>A0A2D2PZT8_PARLV</name>
<evidence type="ECO:0000256" key="9">
    <source>
        <dbReference type="ARBA" id="ARBA00022833"/>
    </source>
</evidence>
<dbReference type="EC" id="2.3.2.27" evidence="3"/>
<comment type="subcellular location">
    <subcellularLocation>
        <location evidence="2">Membrane</location>
        <topology evidence="2">Multi-pass membrane protein</topology>
    </subcellularLocation>
</comment>
<evidence type="ECO:0000256" key="6">
    <source>
        <dbReference type="ARBA" id="ARBA00022723"/>
    </source>
</evidence>